<organism evidence="2 3">
    <name type="scientific">Phytophthora fragariaefolia</name>
    <dbReference type="NCBI Taxonomy" id="1490495"/>
    <lineage>
        <taxon>Eukaryota</taxon>
        <taxon>Sar</taxon>
        <taxon>Stramenopiles</taxon>
        <taxon>Oomycota</taxon>
        <taxon>Peronosporomycetes</taxon>
        <taxon>Peronosporales</taxon>
        <taxon>Peronosporaceae</taxon>
        <taxon>Phytophthora</taxon>
    </lineage>
</organism>
<comment type="caution">
    <text evidence="2">The sequence shown here is derived from an EMBL/GenBank/DDBJ whole genome shotgun (WGS) entry which is preliminary data.</text>
</comment>
<protein>
    <submittedName>
        <fullName evidence="2">Unnamed protein product</fullName>
    </submittedName>
</protein>
<reference evidence="2" key="1">
    <citation type="submission" date="2023-04" db="EMBL/GenBank/DDBJ databases">
        <title>Phytophthora fragariaefolia NBRC 109709.</title>
        <authorList>
            <person name="Ichikawa N."/>
            <person name="Sato H."/>
            <person name="Tonouchi N."/>
        </authorList>
    </citation>
    <scope>NUCLEOTIDE SEQUENCE</scope>
    <source>
        <strain evidence="2">NBRC 109709</strain>
    </source>
</reference>
<dbReference type="OrthoDB" id="128330at2759"/>
<dbReference type="Proteomes" id="UP001165121">
    <property type="component" value="Unassembled WGS sequence"/>
</dbReference>
<name>A0A9W6TTI6_9STRA</name>
<evidence type="ECO:0000313" key="2">
    <source>
        <dbReference type="EMBL" id="GMF19643.1"/>
    </source>
</evidence>
<gene>
    <name evidence="2" type="ORF">Pfra01_000210700</name>
</gene>
<accession>A0A9W6TTI6</accession>
<evidence type="ECO:0000256" key="1">
    <source>
        <dbReference type="SAM" id="MobiDB-lite"/>
    </source>
</evidence>
<feature type="region of interest" description="Disordered" evidence="1">
    <location>
        <begin position="251"/>
        <end position="325"/>
    </location>
</feature>
<feature type="compositionally biased region" description="Low complexity" evidence="1">
    <location>
        <begin position="274"/>
        <end position="292"/>
    </location>
</feature>
<keyword evidence="3" id="KW-1185">Reference proteome</keyword>
<evidence type="ECO:0000313" key="3">
    <source>
        <dbReference type="Proteomes" id="UP001165121"/>
    </source>
</evidence>
<sequence length="446" mass="49294">MWCSYARQNAVTLGNNTNNRLESSWKQMKEVVNSSMGLDECLASIMFYQTRAEQRLDDQATKVSVVHHHAYDRSIAMETIIPTQVLNPRWLLASLHENKPSVELPANPFAVCSILPQPKSPWDTKRKFREVNHIITSLNDVICGLGMHQYRVAMKALARVAILFKEKQFGVIDELSSPQSRCDVLEDAVESDDVIELGTTDSTPADGIGLNEAEWTKVIDVKLPLPGTMSSESDTLLGTLPIQLVTPSIQSGTLPSKSGTLPSQSGTLPSQSDTLSSKSGTQSGTQSGTVLSPETIDNATADFEIASPLRPRGRPKQKSKVKKAKRNLSVQIVNDDSILHDKQLSLAIIPETLSHESNYTSCAEKRMQFKLIVFERKMKPTITHVIAKLPASNPLLEPSDISRILTRDLLRRSDAKVTSLQKKWNGLAVRDIAVEPQAWALSLRQP</sequence>
<dbReference type="AlphaFoldDB" id="A0A9W6TTI6"/>
<feature type="compositionally biased region" description="Polar residues" evidence="1">
    <location>
        <begin position="251"/>
        <end position="273"/>
    </location>
</feature>
<feature type="compositionally biased region" description="Basic residues" evidence="1">
    <location>
        <begin position="311"/>
        <end position="325"/>
    </location>
</feature>
<proteinExistence type="predicted"/>
<dbReference type="EMBL" id="BSXT01000169">
    <property type="protein sequence ID" value="GMF19643.1"/>
    <property type="molecule type" value="Genomic_DNA"/>
</dbReference>